<evidence type="ECO:0000313" key="1">
    <source>
        <dbReference type="EMBL" id="JAP23155.1"/>
    </source>
</evidence>
<name>A0A0V0HSN9_SOLCH</name>
<sequence length="71" mass="8119">MNSQPCSVKHYCSWEVSLFSFSRTCYSSRKENMTHVLVFSSQMSEQQIKSSSGATENSICAQPRTNHSFQF</sequence>
<dbReference type="AlphaFoldDB" id="A0A0V0HSN9"/>
<organism evidence="1">
    <name type="scientific">Solanum chacoense</name>
    <name type="common">Chaco potato</name>
    <dbReference type="NCBI Taxonomy" id="4108"/>
    <lineage>
        <taxon>Eukaryota</taxon>
        <taxon>Viridiplantae</taxon>
        <taxon>Streptophyta</taxon>
        <taxon>Embryophyta</taxon>
        <taxon>Tracheophyta</taxon>
        <taxon>Spermatophyta</taxon>
        <taxon>Magnoliopsida</taxon>
        <taxon>eudicotyledons</taxon>
        <taxon>Gunneridae</taxon>
        <taxon>Pentapetalae</taxon>
        <taxon>asterids</taxon>
        <taxon>lamiids</taxon>
        <taxon>Solanales</taxon>
        <taxon>Solanaceae</taxon>
        <taxon>Solanoideae</taxon>
        <taxon>Solaneae</taxon>
        <taxon>Solanum</taxon>
    </lineage>
</organism>
<reference evidence="1" key="1">
    <citation type="submission" date="2015-12" db="EMBL/GenBank/DDBJ databases">
        <title>Gene expression during late stages of embryo sac development: a critical building block for successful pollen-pistil interactions.</title>
        <authorList>
            <person name="Liu Y."/>
            <person name="Joly V."/>
            <person name="Sabar M."/>
            <person name="Matton D.P."/>
        </authorList>
    </citation>
    <scope>NUCLEOTIDE SEQUENCE</scope>
</reference>
<dbReference type="EMBL" id="GEDG01015778">
    <property type="protein sequence ID" value="JAP23155.1"/>
    <property type="molecule type" value="Transcribed_RNA"/>
</dbReference>
<protein>
    <submittedName>
        <fullName evidence="1">Putative ovule protein</fullName>
    </submittedName>
</protein>
<accession>A0A0V0HSN9</accession>
<proteinExistence type="predicted"/>